<reference evidence="1" key="1">
    <citation type="submission" date="2022-05" db="EMBL/GenBank/DDBJ databases">
        <title>Expanded diversity of anoxic marine methylotrophy in a Black Sea sulfate reducing microorganism.</title>
        <authorList>
            <person name="Fischer P.Q."/>
            <person name="Stams A.J.M."/>
            <person name="Villanueva L."/>
            <person name="Sousa D.Z."/>
        </authorList>
    </citation>
    <scope>NUCLEOTIDE SEQUENCE</scope>
    <source>
        <strain evidence="1">P130</strain>
    </source>
</reference>
<proteinExistence type="predicted"/>
<gene>
    <name evidence="1" type="ORF">M8H41_19100</name>
</gene>
<sequence>MKTILEELYNGNLYPSELIVSKDPKYRPLNKRISEILAIWKKKLSEDDYNQLETLLDLRSQSSSMEATESFVCGFRLGALIMIEVLSGKEEFLRGEE</sequence>
<dbReference type="EMBL" id="JAMJEV010000018">
    <property type="protein sequence ID" value="MDO0824941.1"/>
    <property type="molecule type" value="Genomic_DNA"/>
</dbReference>
<dbReference type="Proteomes" id="UP001176021">
    <property type="component" value="Unassembled WGS sequence"/>
</dbReference>
<dbReference type="Pfam" id="PF20648">
    <property type="entry name" value="DUF6809"/>
    <property type="match status" value="1"/>
</dbReference>
<name>A0ABT8QYG4_9FIRM</name>
<organism evidence="1 2">
    <name type="scientific">Desulfosporosinus nitroreducens</name>
    <dbReference type="NCBI Taxonomy" id="2018668"/>
    <lineage>
        <taxon>Bacteria</taxon>
        <taxon>Bacillati</taxon>
        <taxon>Bacillota</taxon>
        <taxon>Clostridia</taxon>
        <taxon>Eubacteriales</taxon>
        <taxon>Desulfitobacteriaceae</taxon>
        <taxon>Desulfosporosinus</taxon>
    </lineage>
</organism>
<evidence type="ECO:0000313" key="1">
    <source>
        <dbReference type="EMBL" id="MDO0824941.1"/>
    </source>
</evidence>
<keyword evidence="2" id="KW-1185">Reference proteome</keyword>
<dbReference type="InterPro" id="IPR049215">
    <property type="entry name" value="DUF6809"/>
</dbReference>
<accession>A0ABT8QYG4</accession>
<evidence type="ECO:0000313" key="2">
    <source>
        <dbReference type="Proteomes" id="UP001176021"/>
    </source>
</evidence>
<comment type="caution">
    <text evidence="1">The sequence shown here is derived from an EMBL/GenBank/DDBJ whole genome shotgun (WGS) entry which is preliminary data.</text>
</comment>
<dbReference type="RefSeq" id="WP_252467976.1">
    <property type="nucleotide sequence ID" value="NZ_JAMHFY010000004.1"/>
</dbReference>
<protein>
    <submittedName>
        <fullName evidence="1">Uncharacterized protein</fullName>
    </submittedName>
</protein>